<accession>A0A8B0SQN8</accession>
<dbReference type="EMBL" id="CP072748">
    <property type="protein sequence ID" value="QTX12007.1"/>
    <property type="molecule type" value="Genomic_DNA"/>
</dbReference>
<proteinExistence type="predicted"/>
<evidence type="ECO:0000256" key="1">
    <source>
        <dbReference type="SAM" id="SignalP"/>
    </source>
</evidence>
<evidence type="ECO:0000313" key="3">
    <source>
        <dbReference type="EMBL" id="QTX12007.1"/>
    </source>
</evidence>
<protein>
    <submittedName>
        <fullName evidence="3">Uncharacterized protein</fullName>
    </submittedName>
</protein>
<name>A0A8B0SQN8_9GAMM</name>
<sequence>MVCNTKIIAPLLLVAGCCFSASSSAVPDEPTVKLSNSWYKATFATRFPPQGASLPPASGTAVLYRNKADLVGETYDSVFKPAPQNVQTALAATNTVNPFHPQFAALYTPTALRKRAACTMLSTPIELDDKSATKEWVVAFSAVQCLEADAAAALRSGDTTPHQWVLQKITNGKYRILAEGDGNITLTNHQKEQGYKEIRTSMLIPRTFPEHKLQCGGAEFTWHYRNNGYVLAATEILAQDCEPLHFPDLTGAAWQKAYDTYAAQVKTVVDGWLKDQSPVAP</sequence>
<dbReference type="AlphaFoldDB" id="A0A8B0SQN8"/>
<dbReference type="PROSITE" id="PS51257">
    <property type="entry name" value="PROKAR_LIPOPROTEIN"/>
    <property type="match status" value="1"/>
</dbReference>
<organism evidence="3">
    <name type="scientific">Thiothrix fructosivorans</name>
    <dbReference type="NCBI Taxonomy" id="111770"/>
    <lineage>
        <taxon>Bacteria</taxon>
        <taxon>Pseudomonadati</taxon>
        <taxon>Pseudomonadota</taxon>
        <taxon>Gammaproteobacteria</taxon>
        <taxon>Thiotrichales</taxon>
        <taxon>Thiotrichaceae</taxon>
        <taxon>Thiothrix</taxon>
    </lineage>
</organism>
<evidence type="ECO:0000313" key="2">
    <source>
        <dbReference type="EMBL" id="MBO0612516.1"/>
    </source>
</evidence>
<keyword evidence="1" id="KW-0732">Signal</keyword>
<dbReference type="RefSeq" id="WP_207250217.1">
    <property type="nucleotide sequence ID" value="NZ_JAFMPM010000006.1"/>
</dbReference>
<reference evidence="3" key="2">
    <citation type="submission" date="2021-04" db="EMBL/GenBank/DDBJ databases">
        <title>Complete Genome and methylome analysis of Thiothrix fructosivorans ATCC 49748.</title>
        <authorList>
            <person name="Fomenkov A."/>
            <person name="Sun L."/>
            <person name="Vincze T."/>
            <person name="Grabovich M.Y."/>
            <person name="Roberts R.J."/>
        </authorList>
    </citation>
    <scope>NUCLEOTIDE SEQUENCE</scope>
    <source>
        <strain evidence="3">ATCC 49748</strain>
    </source>
</reference>
<reference evidence="2 4" key="1">
    <citation type="submission" date="2021-03" db="EMBL/GenBank/DDBJ databases">
        <title>Draft genome and methylome analysis of Thiotrix fructosivoruns ATCC 49748.</title>
        <authorList>
            <person name="Fomenkov A."/>
            <person name="Grabovich M.Y."/>
            <person name="Roberts R.J."/>
        </authorList>
    </citation>
    <scope>NUCLEOTIDE SEQUENCE [LARGE SCALE GENOMIC DNA]</scope>
    <source>
        <strain evidence="2 4">ATCC 49748</strain>
    </source>
</reference>
<dbReference type="EMBL" id="JAFMPM010000006">
    <property type="protein sequence ID" value="MBO0612516.1"/>
    <property type="molecule type" value="Genomic_DNA"/>
</dbReference>
<feature type="signal peptide" evidence="1">
    <location>
        <begin position="1"/>
        <end position="25"/>
    </location>
</feature>
<gene>
    <name evidence="3" type="ORF">J1836_006655</name>
    <name evidence="2" type="ORF">J1836_06170</name>
</gene>
<feature type="chain" id="PRO_5032504438" evidence="1">
    <location>
        <begin position="26"/>
        <end position="281"/>
    </location>
</feature>
<dbReference type="Proteomes" id="UP000664466">
    <property type="component" value="Unassembled WGS sequence"/>
</dbReference>
<evidence type="ECO:0000313" key="4">
    <source>
        <dbReference type="Proteomes" id="UP000664466"/>
    </source>
</evidence>
<keyword evidence="4" id="KW-1185">Reference proteome</keyword>